<dbReference type="GO" id="GO:0016020">
    <property type="term" value="C:membrane"/>
    <property type="evidence" value="ECO:0007669"/>
    <property type="project" value="InterPro"/>
</dbReference>
<evidence type="ECO:0000313" key="7">
    <source>
        <dbReference type="EMBL" id="RKE90048.1"/>
    </source>
</evidence>
<gene>
    <name evidence="7" type="ORF">BXY58_0634</name>
    <name evidence="6" type="ORF">GCM10007332_06050</name>
</gene>
<dbReference type="GO" id="GO:0003677">
    <property type="term" value="F:DNA binding"/>
    <property type="evidence" value="ECO:0007669"/>
    <property type="project" value="UniProtKB-KW"/>
</dbReference>
<reference evidence="9" key="3">
    <citation type="journal article" date="2019" name="Int. J. Syst. Evol. Microbiol.">
        <title>The Global Catalogue of Microorganisms (GCM) 10K type strain sequencing project: providing services to taxonomists for standard genome sequencing and annotation.</title>
        <authorList>
            <consortium name="The Broad Institute Genomics Platform"/>
            <consortium name="The Broad Institute Genome Sequencing Center for Infectious Disease"/>
            <person name="Wu L."/>
            <person name="Ma J."/>
        </authorList>
    </citation>
    <scope>NUCLEOTIDE SEQUENCE [LARGE SCALE GENOMIC DNA]</scope>
    <source>
        <strain evidence="9">CCM 8490</strain>
    </source>
</reference>
<keyword evidence="3" id="KW-0805">Transcription regulation</keyword>
<dbReference type="InterPro" id="IPR036286">
    <property type="entry name" value="LexA/Signal_pep-like_sf"/>
</dbReference>
<dbReference type="SUPFAM" id="SSF47413">
    <property type="entry name" value="lambda repressor-like DNA-binding domains"/>
    <property type="match status" value="1"/>
</dbReference>
<dbReference type="RefSeq" id="WP_120212322.1">
    <property type="nucleotide sequence ID" value="NZ_BMCW01000001.1"/>
</dbReference>
<evidence type="ECO:0000313" key="6">
    <source>
        <dbReference type="EMBL" id="GGG47318.1"/>
    </source>
</evidence>
<protein>
    <submittedName>
        <fullName evidence="7">Phage repressor protein C with HTH and peptisase S24 domain</fullName>
    </submittedName>
</protein>
<dbReference type="Gene3D" id="2.10.109.10">
    <property type="entry name" value="Umud Fragment, subunit A"/>
    <property type="match status" value="1"/>
</dbReference>
<evidence type="ECO:0000256" key="2">
    <source>
        <dbReference type="ARBA" id="ARBA00022801"/>
    </source>
</evidence>
<dbReference type="InterPro" id="IPR019756">
    <property type="entry name" value="Pept_S26A_signal_pept_1_Ser-AS"/>
</dbReference>
<reference evidence="6" key="4">
    <citation type="submission" date="2024-05" db="EMBL/GenBank/DDBJ databases">
        <authorList>
            <person name="Sun Q."/>
            <person name="Sedlacek I."/>
        </authorList>
    </citation>
    <scope>NUCLEOTIDE SEQUENCE</scope>
    <source>
        <strain evidence="6">CCM 8490</strain>
    </source>
</reference>
<sequence length="275" mass="31833">MKNNTNISERISQMIESVDVTPNEFAKKLGYNRSQVIYDIINGKSKPSFDFFEKLENSEYSERFNLNWLISGGGSMKKITKIDSTSDVDFVFETKSDYNKVPQIVTVDSNDKDNIVLVPQALKAGYLEGFDNKKFISKLPTYRMPGLNNGVFRMFPVEGNSMFPTLTNNSYVVGQFVDNWITGIKDNRLYIIISNQLEDGLVKRCINRIEKYNNLICKSDNRRNYPNQNIDPSTIKEVWEVKLHLNFDLPDPGDLYDRMNDLEAEMQEMKRKLIN</sequence>
<keyword evidence="5" id="KW-0804">Transcription</keyword>
<evidence type="ECO:0000256" key="3">
    <source>
        <dbReference type="ARBA" id="ARBA00023015"/>
    </source>
</evidence>
<organism evidence="7 8">
    <name type="scientific">Epilithonimonas arachidiradicis</name>
    <dbReference type="NCBI Taxonomy" id="1617282"/>
    <lineage>
        <taxon>Bacteria</taxon>
        <taxon>Pseudomonadati</taxon>
        <taxon>Bacteroidota</taxon>
        <taxon>Flavobacteriia</taxon>
        <taxon>Flavobacteriales</taxon>
        <taxon>Weeksellaceae</taxon>
        <taxon>Chryseobacterium group</taxon>
        <taxon>Epilithonimonas</taxon>
    </lineage>
</organism>
<keyword evidence="2" id="KW-0378">Hydrolase</keyword>
<dbReference type="Gene3D" id="1.10.260.40">
    <property type="entry name" value="lambda repressor-like DNA-binding domains"/>
    <property type="match status" value="1"/>
</dbReference>
<keyword evidence="9" id="KW-1185">Reference proteome</keyword>
<dbReference type="GO" id="GO:0004252">
    <property type="term" value="F:serine-type endopeptidase activity"/>
    <property type="evidence" value="ECO:0007669"/>
    <property type="project" value="InterPro"/>
</dbReference>
<dbReference type="GO" id="GO:0006508">
    <property type="term" value="P:proteolysis"/>
    <property type="evidence" value="ECO:0007669"/>
    <property type="project" value="UniProtKB-KW"/>
</dbReference>
<dbReference type="Proteomes" id="UP000658202">
    <property type="component" value="Unassembled WGS sequence"/>
</dbReference>
<dbReference type="InterPro" id="IPR010982">
    <property type="entry name" value="Lambda_DNA-bd_dom_sf"/>
</dbReference>
<comment type="caution">
    <text evidence="7">The sequence shown here is derived from an EMBL/GenBank/DDBJ whole genome shotgun (WGS) entry which is preliminary data.</text>
</comment>
<dbReference type="Proteomes" id="UP000285906">
    <property type="component" value="Unassembled WGS sequence"/>
</dbReference>
<dbReference type="AlphaFoldDB" id="A0A420DDP0"/>
<dbReference type="EMBL" id="BMCW01000001">
    <property type="protein sequence ID" value="GGG47318.1"/>
    <property type="molecule type" value="Genomic_DNA"/>
</dbReference>
<evidence type="ECO:0000256" key="4">
    <source>
        <dbReference type="ARBA" id="ARBA00023125"/>
    </source>
</evidence>
<evidence type="ECO:0000313" key="8">
    <source>
        <dbReference type="Proteomes" id="UP000285906"/>
    </source>
</evidence>
<proteinExistence type="predicted"/>
<dbReference type="SUPFAM" id="SSF51306">
    <property type="entry name" value="LexA/Signal peptidase"/>
    <property type="match status" value="1"/>
</dbReference>
<dbReference type="PANTHER" id="PTHR40661:SF1">
    <property type="entry name" value="HTH CRO_C1-TYPE DOMAIN-CONTAINING PROTEIN"/>
    <property type="match status" value="1"/>
</dbReference>
<evidence type="ECO:0000256" key="5">
    <source>
        <dbReference type="ARBA" id="ARBA00023163"/>
    </source>
</evidence>
<dbReference type="CDD" id="cd00093">
    <property type="entry name" value="HTH_XRE"/>
    <property type="match status" value="1"/>
</dbReference>
<reference evidence="7 8" key="2">
    <citation type="submission" date="2018-09" db="EMBL/GenBank/DDBJ databases">
        <title>Genomic Encyclopedia of Archaeal and Bacterial Type Strains, Phase II (KMG-II): from individual species to whole genera.</title>
        <authorList>
            <person name="Goeker M."/>
        </authorList>
    </citation>
    <scope>NUCLEOTIDE SEQUENCE [LARGE SCALE GENOMIC DNA]</scope>
    <source>
        <strain evidence="7 8">DSM 27620</strain>
    </source>
</reference>
<evidence type="ECO:0000313" key="9">
    <source>
        <dbReference type="Proteomes" id="UP000658202"/>
    </source>
</evidence>
<name>A0A420DDP0_9FLAO</name>
<keyword evidence="1" id="KW-0645">Protease</keyword>
<accession>A0A420DDP0</accession>
<dbReference type="EMBL" id="RAQH01000001">
    <property type="protein sequence ID" value="RKE90048.1"/>
    <property type="molecule type" value="Genomic_DNA"/>
</dbReference>
<dbReference type="InterPro" id="IPR001387">
    <property type="entry name" value="Cro/C1-type_HTH"/>
</dbReference>
<reference evidence="6" key="1">
    <citation type="journal article" date="2014" name="Int. J. Syst. Evol. Microbiol.">
        <title>Complete genome of a new Firmicutes species belonging to the dominant human colonic microbiota ('Ruminococcus bicirculans') reveals two chromosomes and a selective capacity to utilize plant glucans.</title>
        <authorList>
            <consortium name="NISC Comparative Sequencing Program"/>
            <person name="Wegmann U."/>
            <person name="Louis P."/>
            <person name="Goesmann A."/>
            <person name="Henrissat B."/>
            <person name="Duncan S.H."/>
            <person name="Flint H.J."/>
        </authorList>
    </citation>
    <scope>NUCLEOTIDE SEQUENCE</scope>
    <source>
        <strain evidence="6">CCM 8490</strain>
    </source>
</reference>
<dbReference type="OrthoDB" id="3831186at2"/>
<dbReference type="PANTHER" id="PTHR40661">
    <property type="match status" value="1"/>
</dbReference>
<dbReference type="CDD" id="cd06462">
    <property type="entry name" value="Peptidase_S24_S26"/>
    <property type="match status" value="1"/>
</dbReference>
<evidence type="ECO:0000256" key="1">
    <source>
        <dbReference type="ARBA" id="ARBA00022670"/>
    </source>
</evidence>
<dbReference type="PROSITE" id="PS00501">
    <property type="entry name" value="SPASE_I_1"/>
    <property type="match status" value="1"/>
</dbReference>
<keyword evidence="4" id="KW-0238">DNA-binding</keyword>